<dbReference type="AlphaFoldDB" id="A0A936ZTR4"/>
<dbReference type="Gene3D" id="3.40.1350.10">
    <property type="match status" value="1"/>
</dbReference>
<name>A0A936ZTR4_9BURK</name>
<sequence>MSVKQIQQASNHLYYGDNLEVLRESIPSESVDLVYLDPPFNSKATYNILFRTPSGAQSQAQIEAFEDTWHWNESAEQAFDDVLQSGNTSVAEMLSALRQYLKENDMMAYLTMMTVRLLELRRILKKTGSLFLHCDPTASHYLKIILDGIFGVENFRSEIIWRRTGSHHTKRKFGPIHDVILFYTRSNDYYFKVVKRPYMRKHVEKRYTLDVGSGKMQFTSGGNVLTGEGIRKGESGMPWRNVDPTAKGRHWAIPGFLAEQMDDEEFESFGVLAKLEALYQVGLIEFTEGNAWPVPVRYLKPDDGQALQDIWAAQPYTEGTVFGSSDIVDADVAWLGTTDPERLGYPTQKPVGLLERIVEAACPEGGSVLDPFCGCGTTIHAAQKLKRPWTGIDVTHLSISLIEKRLKDAFPGISFDVHGTPKDIAGAAALALADKYQFQWWACSLVNAQPYQGKKKGADGGIDGIIYFKDEAKGHKKIIVSVKGGENVNVAMIRDLAHVVVREKADIGLFLTLSSPTKPMSVEAVKAGYYTSPATGHKFPKLQILSIDGLLSGTEKALYPDLSQGATTFKKAQVEESPVIQPKLF</sequence>
<keyword evidence="6" id="KW-0540">Nuclease</keyword>
<evidence type="ECO:0000256" key="3">
    <source>
        <dbReference type="ARBA" id="ARBA00022679"/>
    </source>
</evidence>
<dbReference type="InterPro" id="IPR001091">
    <property type="entry name" value="RM_Methyltransferase"/>
</dbReference>
<proteinExistence type="inferred from homology"/>
<evidence type="ECO:0000313" key="7">
    <source>
        <dbReference type="Proteomes" id="UP000613011"/>
    </source>
</evidence>
<dbReference type="Pfam" id="PF01555">
    <property type="entry name" value="N6_N4_Mtase"/>
    <property type="match status" value="1"/>
</dbReference>
<evidence type="ECO:0000256" key="2">
    <source>
        <dbReference type="ARBA" id="ARBA00022603"/>
    </source>
</evidence>
<dbReference type="InterPro" id="IPR007560">
    <property type="entry name" value="Restrct_endonuc_IV_Mrr"/>
</dbReference>
<gene>
    <name evidence="6" type="ORF">JI739_18755</name>
</gene>
<accession>A0A936ZTR4</accession>
<evidence type="ECO:0000313" key="6">
    <source>
        <dbReference type="EMBL" id="MBL0422396.1"/>
    </source>
</evidence>
<dbReference type="PROSITE" id="PS00092">
    <property type="entry name" value="N6_MTASE"/>
    <property type="match status" value="1"/>
</dbReference>
<reference evidence="6" key="1">
    <citation type="submission" date="2021-01" db="EMBL/GenBank/DDBJ databases">
        <title>Ramlibacter sp. strain AW1 16S ribosomal RNA gene Genome sequencing and assembly.</title>
        <authorList>
            <person name="Kang M."/>
        </authorList>
    </citation>
    <scope>NUCLEOTIDE SEQUENCE</scope>
    <source>
        <strain evidence="6">AW1</strain>
    </source>
</reference>
<dbReference type="GO" id="GO:0004519">
    <property type="term" value="F:endonuclease activity"/>
    <property type="evidence" value="ECO:0007669"/>
    <property type="project" value="UniProtKB-KW"/>
</dbReference>
<dbReference type="SUPFAM" id="SSF53335">
    <property type="entry name" value="S-adenosyl-L-methionine-dependent methyltransferases"/>
    <property type="match status" value="1"/>
</dbReference>
<evidence type="ECO:0000256" key="1">
    <source>
        <dbReference type="ARBA" id="ARBA00006594"/>
    </source>
</evidence>
<evidence type="ECO:0000259" key="5">
    <source>
        <dbReference type="Pfam" id="PF04471"/>
    </source>
</evidence>
<dbReference type="InterPro" id="IPR002052">
    <property type="entry name" value="DNA_methylase_N6_adenine_CS"/>
</dbReference>
<feature type="domain" description="DNA methylase N-4/N-6" evidence="4">
    <location>
        <begin position="31"/>
        <end position="396"/>
    </location>
</feature>
<keyword evidence="7" id="KW-1185">Reference proteome</keyword>
<feature type="domain" description="Restriction endonuclease type IV Mrr" evidence="5">
    <location>
        <begin position="434"/>
        <end position="522"/>
    </location>
</feature>
<dbReference type="Pfam" id="PF04471">
    <property type="entry name" value="Mrr_cat"/>
    <property type="match status" value="1"/>
</dbReference>
<evidence type="ECO:0000259" key="4">
    <source>
        <dbReference type="Pfam" id="PF01555"/>
    </source>
</evidence>
<dbReference type="GO" id="GO:0008170">
    <property type="term" value="F:N-methyltransferase activity"/>
    <property type="evidence" value="ECO:0007669"/>
    <property type="project" value="InterPro"/>
</dbReference>
<comment type="similarity">
    <text evidence="1">Belongs to the N(4)/N(6)-methyltransferase family.</text>
</comment>
<keyword evidence="2" id="KW-0489">Methyltransferase</keyword>
<keyword evidence="3" id="KW-0808">Transferase</keyword>
<comment type="caution">
    <text evidence="6">The sequence shown here is derived from an EMBL/GenBank/DDBJ whole genome shotgun (WGS) entry which is preliminary data.</text>
</comment>
<dbReference type="GO" id="GO:0003677">
    <property type="term" value="F:DNA binding"/>
    <property type="evidence" value="ECO:0007669"/>
    <property type="project" value="InterPro"/>
</dbReference>
<organism evidence="6 7">
    <name type="scientific">Ramlibacter aurantiacus</name>
    <dbReference type="NCBI Taxonomy" id="2801330"/>
    <lineage>
        <taxon>Bacteria</taxon>
        <taxon>Pseudomonadati</taxon>
        <taxon>Pseudomonadota</taxon>
        <taxon>Betaproteobacteria</taxon>
        <taxon>Burkholderiales</taxon>
        <taxon>Comamonadaceae</taxon>
        <taxon>Ramlibacter</taxon>
    </lineage>
</organism>
<dbReference type="Gene3D" id="3.40.50.150">
    <property type="entry name" value="Vaccinia Virus protein VP39"/>
    <property type="match status" value="1"/>
</dbReference>
<dbReference type="InterPro" id="IPR011856">
    <property type="entry name" value="tRNA_endonuc-like_dom_sf"/>
</dbReference>
<dbReference type="GO" id="GO:0032259">
    <property type="term" value="P:methylation"/>
    <property type="evidence" value="ECO:0007669"/>
    <property type="project" value="UniProtKB-KW"/>
</dbReference>
<dbReference type="EMBL" id="JAEQNA010000008">
    <property type="protein sequence ID" value="MBL0422396.1"/>
    <property type="molecule type" value="Genomic_DNA"/>
</dbReference>
<dbReference type="GO" id="GO:0009307">
    <property type="term" value="P:DNA restriction-modification system"/>
    <property type="evidence" value="ECO:0007669"/>
    <property type="project" value="InterPro"/>
</dbReference>
<dbReference type="RefSeq" id="WP_201685478.1">
    <property type="nucleotide sequence ID" value="NZ_JAEQNA010000008.1"/>
</dbReference>
<keyword evidence="6" id="KW-0255">Endonuclease</keyword>
<keyword evidence="6" id="KW-0378">Hydrolase</keyword>
<dbReference type="InterPro" id="IPR002941">
    <property type="entry name" value="DNA_methylase_N4/N6"/>
</dbReference>
<dbReference type="PRINTS" id="PR00508">
    <property type="entry name" value="S21N4MTFRASE"/>
</dbReference>
<protein>
    <submittedName>
        <fullName evidence="6">Restriction endonuclease</fullName>
    </submittedName>
</protein>
<dbReference type="InterPro" id="IPR029063">
    <property type="entry name" value="SAM-dependent_MTases_sf"/>
</dbReference>
<dbReference type="Proteomes" id="UP000613011">
    <property type="component" value="Unassembled WGS sequence"/>
</dbReference>